<reference evidence="2" key="1">
    <citation type="journal article" date="2015" name="Front. Microbiol.">
        <title>Combining genomic sequencing methods to explore viral diversity and reveal potential virus-host interactions.</title>
        <authorList>
            <person name="Chow C.E."/>
            <person name="Winget D.M."/>
            <person name="White R.A.III."/>
            <person name="Hallam S.J."/>
            <person name="Suttle C.A."/>
        </authorList>
    </citation>
    <scope>NUCLEOTIDE SEQUENCE</scope>
    <source>
        <strain evidence="2">Anoxic2_3</strain>
    </source>
</reference>
<proteinExistence type="predicted"/>
<reference evidence="2" key="2">
    <citation type="submission" date="2015-03" db="EMBL/GenBank/DDBJ databases">
        <authorList>
            <person name="Chow C.-E.T."/>
            <person name="Winget D.M."/>
            <person name="White R.A.III."/>
            <person name="Hallam S.J."/>
            <person name="Suttle C.A."/>
        </authorList>
    </citation>
    <scope>NUCLEOTIDE SEQUENCE</scope>
    <source>
        <strain evidence="2">Anoxic2_3</strain>
    </source>
</reference>
<name>A0A0F7L5X5_9VIRU</name>
<feature type="region of interest" description="Disordered" evidence="1">
    <location>
        <begin position="85"/>
        <end position="107"/>
    </location>
</feature>
<evidence type="ECO:0000256" key="1">
    <source>
        <dbReference type="SAM" id="MobiDB-lite"/>
    </source>
</evidence>
<evidence type="ECO:0000313" key="2">
    <source>
        <dbReference type="EMBL" id="AKH46907.1"/>
    </source>
</evidence>
<dbReference type="EMBL" id="KR029587">
    <property type="protein sequence ID" value="AKH46907.1"/>
    <property type="molecule type" value="Genomic_DNA"/>
</dbReference>
<protein>
    <submittedName>
        <fullName evidence="2">Uncharacterized protein</fullName>
    </submittedName>
</protein>
<accession>A0A0F7L5X5</accession>
<organism evidence="2">
    <name type="scientific">uncultured marine virus</name>
    <dbReference type="NCBI Taxonomy" id="186617"/>
    <lineage>
        <taxon>Viruses</taxon>
        <taxon>environmental samples</taxon>
    </lineage>
</organism>
<sequence length="107" mass="12275">MGGPVNNQVSPSPVAGSPLPDYAIEHFAKLYQKLKPCGVMPVIFAFKEGWIDRGEVKRAVDLWLIDPTTPHDKQSEWETLWRQTHNEDPPWRRGAEEGPRMLVRVRD</sequence>